<dbReference type="PROSITE" id="PS50879">
    <property type="entry name" value="RNASE_H_1"/>
    <property type="match status" value="1"/>
</dbReference>
<dbReference type="PANTHER" id="PTHR48475:SF2">
    <property type="entry name" value="RIBONUCLEASE H"/>
    <property type="match status" value="1"/>
</dbReference>
<dbReference type="EMBL" id="BAABME010007426">
    <property type="protein sequence ID" value="GAA0170854.1"/>
    <property type="molecule type" value="Genomic_DNA"/>
</dbReference>
<dbReference type="Proteomes" id="UP001454036">
    <property type="component" value="Unassembled WGS sequence"/>
</dbReference>
<dbReference type="InterPro" id="IPR002156">
    <property type="entry name" value="RNaseH_domain"/>
</dbReference>
<proteinExistence type="predicted"/>
<dbReference type="SUPFAM" id="SSF53098">
    <property type="entry name" value="Ribonuclease H-like"/>
    <property type="match status" value="1"/>
</dbReference>
<reference evidence="2 3" key="1">
    <citation type="submission" date="2024-01" db="EMBL/GenBank/DDBJ databases">
        <title>The complete chloroplast genome sequence of Lithospermum erythrorhizon: insights into the phylogenetic relationship among Boraginaceae species and the maternal lineages of purple gromwells.</title>
        <authorList>
            <person name="Okada T."/>
            <person name="Watanabe K."/>
        </authorList>
    </citation>
    <scope>NUCLEOTIDE SEQUENCE [LARGE SCALE GENOMIC DNA]</scope>
</reference>
<feature type="domain" description="RNase H type-1" evidence="1">
    <location>
        <begin position="1"/>
        <end position="116"/>
    </location>
</feature>
<accession>A0AAV3R3A1</accession>
<dbReference type="Pfam" id="PF17921">
    <property type="entry name" value="Integrase_H2C2"/>
    <property type="match status" value="1"/>
</dbReference>
<dbReference type="Pfam" id="PF13456">
    <property type="entry name" value="RVT_3"/>
    <property type="match status" value="1"/>
</dbReference>
<comment type="caution">
    <text evidence="2">The sequence shown here is derived from an EMBL/GenBank/DDBJ whole genome shotgun (WGS) entry which is preliminary data.</text>
</comment>
<dbReference type="AlphaFoldDB" id="A0AAV3R3A1"/>
<name>A0AAV3R3A1_LITER</name>
<keyword evidence="3" id="KW-1185">Reference proteome</keyword>
<sequence length="243" mass="27869">MEYALRFSFSATNNEAEYEAMIVALKLVKSLNITEVLVKGDSKLVIDHIQGKCGVKSEVLRKYHSKALKISPKYQIGIFREKRMRKRNGYLGWPPHITYLIKGLLLVDKYEAKKIQNRNFKFQINQEELYRKSWDGPLLLCVSTEDIPKVLVEVHERWCGSHIGARSLAIKITRVGYYWPTLVKDALSYVKKCDTCQRLGNDPQQPACTVTPIVSPILLGMWGIDKWGNCPKQKGELNSQLLQ</sequence>
<dbReference type="GO" id="GO:0003676">
    <property type="term" value="F:nucleic acid binding"/>
    <property type="evidence" value="ECO:0007669"/>
    <property type="project" value="InterPro"/>
</dbReference>
<evidence type="ECO:0000259" key="1">
    <source>
        <dbReference type="PROSITE" id="PS50879"/>
    </source>
</evidence>
<dbReference type="InterPro" id="IPR012337">
    <property type="entry name" value="RNaseH-like_sf"/>
</dbReference>
<gene>
    <name evidence="2" type="ORF">LIER_25027</name>
</gene>
<evidence type="ECO:0000313" key="3">
    <source>
        <dbReference type="Proteomes" id="UP001454036"/>
    </source>
</evidence>
<organism evidence="2 3">
    <name type="scientific">Lithospermum erythrorhizon</name>
    <name type="common">Purple gromwell</name>
    <name type="synonym">Lithospermum officinale var. erythrorhizon</name>
    <dbReference type="NCBI Taxonomy" id="34254"/>
    <lineage>
        <taxon>Eukaryota</taxon>
        <taxon>Viridiplantae</taxon>
        <taxon>Streptophyta</taxon>
        <taxon>Embryophyta</taxon>
        <taxon>Tracheophyta</taxon>
        <taxon>Spermatophyta</taxon>
        <taxon>Magnoliopsida</taxon>
        <taxon>eudicotyledons</taxon>
        <taxon>Gunneridae</taxon>
        <taxon>Pentapetalae</taxon>
        <taxon>asterids</taxon>
        <taxon>lamiids</taxon>
        <taxon>Boraginales</taxon>
        <taxon>Boraginaceae</taxon>
        <taxon>Boraginoideae</taxon>
        <taxon>Lithospermeae</taxon>
        <taxon>Lithospermum</taxon>
    </lineage>
</organism>
<dbReference type="InterPro" id="IPR041588">
    <property type="entry name" value="Integrase_H2C2"/>
</dbReference>
<evidence type="ECO:0000313" key="2">
    <source>
        <dbReference type="EMBL" id="GAA0170854.1"/>
    </source>
</evidence>
<dbReference type="PANTHER" id="PTHR48475">
    <property type="entry name" value="RIBONUCLEASE H"/>
    <property type="match status" value="1"/>
</dbReference>
<dbReference type="GO" id="GO:0004523">
    <property type="term" value="F:RNA-DNA hybrid ribonuclease activity"/>
    <property type="evidence" value="ECO:0007669"/>
    <property type="project" value="InterPro"/>
</dbReference>
<protein>
    <recommendedName>
        <fullName evidence="1">RNase H type-1 domain-containing protein</fullName>
    </recommendedName>
</protein>
<dbReference type="Gene3D" id="3.30.420.10">
    <property type="entry name" value="Ribonuclease H-like superfamily/Ribonuclease H"/>
    <property type="match status" value="1"/>
</dbReference>
<dbReference type="Gene3D" id="1.10.340.70">
    <property type="match status" value="1"/>
</dbReference>
<dbReference type="InterPro" id="IPR036397">
    <property type="entry name" value="RNaseH_sf"/>
</dbReference>